<reference evidence="1" key="1">
    <citation type="submission" date="2009-04" db="EMBL/GenBank/DDBJ databases">
        <authorList>
            <person name="Weinstock G."/>
            <person name="Sodergren E."/>
            <person name="Clifton S."/>
            <person name="Fulton L."/>
            <person name="Fulton B."/>
            <person name="Courtney L."/>
            <person name="Fronick C."/>
            <person name="Harrison M."/>
            <person name="Strong C."/>
            <person name="Farmer C."/>
            <person name="Delahaunty K."/>
            <person name="Markovic C."/>
            <person name="Hall O."/>
            <person name="Minx P."/>
            <person name="Tomlinson C."/>
            <person name="Mitreva M."/>
            <person name="Nelson J."/>
            <person name="Hou S."/>
            <person name="Wollam A."/>
            <person name="Pepin K.H."/>
            <person name="Johnson M."/>
            <person name="Bhonagiri V."/>
            <person name="Nash W.E."/>
            <person name="Warren W."/>
            <person name="Chinwalla A."/>
            <person name="Mardis E.R."/>
            <person name="Wilson R.K."/>
        </authorList>
    </citation>
    <scope>NUCLEOTIDE SEQUENCE [LARGE SCALE GENOMIC DNA]</scope>
    <source>
        <strain evidence="1">ATCC 51147</strain>
    </source>
</reference>
<keyword evidence="2" id="KW-1185">Reference proteome</keyword>
<dbReference type="EMBL" id="ACJW02000005">
    <property type="protein sequence ID" value="EEP67073.1"/>
    <property type="molecule type" value="Genomic_DNA"/>
</dbReference>
<evidence type="ECO:0000313" key="1">
    <source>
        <dbReference type="EMBL" id="EEP67073.1"/>
    </source>
</evidence>
<dbReference type="AlphaFoldDB" id="C4GLS3"/>
<dbReference type="HOGENOM" id="CLU_3169121_0_0_4"/>
<organism evidence="1 2">
    <name type="scientific">Kingella oralis ATCC 51147</name>
    <dbReference type="NCBI Taxonomy" id="629741"/>
    <lineage>
        <taxon>Bacteria</taxon>
        <taxon>Pseudomonadati</taxon>
        <taxon>Pseudomonadota</taxon>
        <taxon>Betaproteobacteria</taxon>
        <taxon>Neisseriales</taxon>
        <taxon>Neisseriaceae</taxon>
        <taxon>Kingella</taxon>
    </lineage>
</organism>
<gene>
    <name evidence="1" type="ORF">GCWU000324_02643</name>
</gene>
<name>C4GLS3_9NEIS</name>
<sequence length="47" mass="5076">MAFFAFLEGSLKAGNNDFRLLCVGLATQPAPAYAVFRRLGFSFSGCL</sequence>
<dbReference type="STRING" id="629741.GCWU000324_02643"/>
<dbReference type="Proteomes" id="UP000003009">
    <property type="component" value="Unassembled WGS sequence"/>
</dbReference>
<accession>C4GLS3</accession>
<comment type="caution">
    <text evidence="1">The sequence shown here is derived from an EMBL/GenBank/DDBJ whole genome shotgun (WGS) entry which is preliminary data.</text>
</comment>
<evidence type="ECO:0000313" key="2">
    <source>
        <dbReference type="Proteomes" id="UP000003009"/>
    </source>
</evidence>
<proteinExistence type="predicted"/>
<protein>
    <submittedName>
        <fullName evidence="1">Uncharacterized protein</fullName>
    </submittedName>
</protein>